<organism evidence="2 3">
    <name type="scientific">Sesamum alatum</name>
    <dbReference type="NCBI Taxonomy" id="300844"/>
    <lineage>
        <taxon>Eukaryota</taxon>
        <taxon>Viridiplantae</taxon>
        <taxon>Streptophyta</taxon>
        <taxon>Embryophyta</taxon>
        <taxon>Tracheophyta</taxon>
        <taxon>Spermatophyta</taxon>
        <taxon>Magnoliopsida</taxon>
        <taxon>eudicotyledons</taxon>
        <taxon>Gunneridae</taxon>
        <taxon>Pentapetalae</taxon>
        <taxon>asterids</taxon>
        <taxon>lamiids</taxon>
        <taxon>Lamiales</taxon>
        <taxon>Pedaliaceae</taxon>
        <taxon>Sesamum</taxon>
    </lineage>
</organism>
<name>A0AAE1YMQ6_9LAMI</name>
<feature type="transmembrane region" description="Helical" evidence="1">
    <location>
        <begin position="6"/>
        <end position="26"/>
    </location>
</feature>
<keyword evidence="3" id="KW-1185">Reference proteome</keyword>
<dbReference type="Pfam" id="PF04398">
    <property type="entry name" value="DUF538"/>
    <property type="match status" value="1"/>
</dbReference>
<gene>
    <name evidence="2" type="ORF">Salat_1068200</name>
</gene>
<dbReference type="PANTHER" id="PTHR31676">
    <property type="entry name" value="T31J12.3 PROTEIN-RELATED"/>
    <property type="match status" value="1"/>
</dbReference>
<dbReference type="InterPro" id="IPR007493">
    <property type="entry name" value="DUF538"/>
</dbReference>
<keyword evidence="1" id="KW-0812">Transmembrane</keyword>
<dbReference type="FunFam" id="2.30.240.10:FF:000002">
    <property type="entry name" value="Uncharacterized protein At3g07460"/>
    <property type="match status" value="1"/>
</dbReference>
<dbReference type="InterPro" id="IPR036758">
    <property type="entry name" value="At5g01610-like"/>
</dbReference>
<evidence type="ECO:0000256" key="1">
    <source>
        <dbReference type="SAM" id="Phobius"/>
    </source>
</evidence>
<dbReference type="Proteomes" id="UP001293254">
    <property type="component" value="Unassembled WGS sequence"/>
</dbReference>
<dbReference type="AlphaFoldDB" id="A0AAE1YMQ6"/>
<dbReference type="EMBL" id="JACGWO010000003">
    <property type="protein sequence ID" value="KAK4433060.1"/>
    <property type="molecule type" value="Genomic_DNA"/>
</dbReference>
<accession>A0AAE1YMQ6</accession>
<evidence type="ECO:0000313" key="3">
    <source>
        <dbReference type="Proteomes" id="UP001293254"/>
    </source>
</evidence>
<comment type="caution">
    <text evidence="2">The sequence shown here is derived from an EMBL/GenBank/DDBJ whole genome shotgun (WGS) entry which is preliminary data.</text>
</comment>
<evidence type="ECO:0000313" key="2">
    <source>
        <dbReference type="EMBL" id="KAK4433060.1"/>
    </source>
</evidence>
<dbReference type="SUPFAM" id="SSF141562">
    <property type="entry name" value="At5g01610-like"/>
    <property type="match status" value="1"/>
</dbReference>
<keyword evidence="1" id="KW-1133">Transmembrane helix</keyword>
<keyword evidence="1" id="KW-0472">Membrane</keyword>
<reference evidence="2" key="1">
    <citation type="submission" date="2020-06" db="EMBL/GenBank/DDBJ databases">
        <authorList>
            <person name="Li T."/>
            <person name="Hu X."/>
            <person name="Zhang T."/>
            <person name="Song X."/>
            <person name="Zhang H."/>
            <person name="Dai N."/>
            <person name="Sheng W."/>
            <person name="Hou X."/>
            <person name="Wei L."/>
        </authorList>
    </citation>
    <scope>NUCLEOTIDE SEQUENCE</scope>
    <source>
        <strain evidence="2">3651</strain>
        <tissue evidence="2">Leaf</tissue>
    </source>
</reference>
<sequence length="207" mass="22706">MASHNYYAAILTTLTTIIVIVIVFAFTPTAADDNLAAAAPSSFYDVLESHALPIGLFPKGISAFSIDPATGRFDLHLLYSSPCKAEFETHVRYQCNITGTISFGKIANLSGVAAQELFLWLPVKGIRVDIPSTGLIYFDVGVVFKQFSLSFFETPKECNAMKADEGGDDDGDDVVYFDDRDRGPVVENHSGDFVRNRFTDEERKAVS</sequence>
<dbReference type="Gene3D" id="2.30.240.10">
    <property type="entry name" value="At5g01610-like"/>
    <property type="match status" value="1"/>
</dbReference>
<dbReference type="PANTHER" id="PTHR31676:SF197">
    <property type="entry name" value="DUF538 DOMAIN-CONTAINING PROTEIN"/>
    <property type="match status" value="1"/>
</dbReference>
<proteinExistence type="predicted"/>
<reference evidence="2" key="2">
    <citation type="journal article" date="2024" name="Plant">
        <title>Genomic evolution and insights into agronomic trait innovations of Sesamum species.</title>
        <authorList>
            <person name="Miao H."/>
            <person name="Wang L."/>
            <person name="Qu L."/>
            <person name="Liu H."/>
            <person name="Sun Y."/>
            <person name="Le M."/>
            <person name="Wang Q."/>
            <person name="Wei S."/>
            <person name="Zheng Y."/>
            <person name="Lin W."/>
            <person name="Duan Y."/>
            <person name="Cao H."/>
            <person name="Xiong S."/>
            <person name="Wang X."/>
            <person name="Wei L."/>
            <person name="Li C."/>
            <person name="Ma Q."/>
            <person name="Ju M."/>
            <person name="Zhao R."/>
            <person name="Li G."/>
            <person name="Mu C."/>
            <person name="Tian Q."/>
            <person name="Mei H."/>
            <person name="Zhang T."/>
            <person name="Gao T."/>
            <person name="Zhang H."/>
        </authorList>
    </citation>
    <scope>NUCLEOTIDE SEQUENCE</scope>
    <source>
        <strain evidence="2">3651</strain>
    </source>
</reference>
<protein>
    <submittedName>
        <fullName evidence="2">Uncharacterized protein</fullName>
    </submittedName>
</protein>